<proteinExistence type="predicted"/>
<accession>A0AAD6FZI3</accession>
<keyword evidence="3" id="KW-1185">Reference proteome</keyword>
<comment type="caution">
    <text evidence="2">The sequence shown here is derived from an EMBL/GenBank/DDBJ whole genome shotgun (WGS) entry which is preliminary data.</text>
</comment>
<keyword evidence="1" id="KW-0732">Signal</keyword>
<evidence type="ECO:0000256" key="1">
    <source>
        <dbReference type="SAM" id="SignalP"/>
    </source>
</evidence>
<sequence length="307" mass="33513">MLAAAIVLSFGSLVASFPFDLPNVNLPVHGLARRNGNTGVILASDCGSPCEIYFSAFSTTLTVSVPPQTMTVAGAVNPVKVTFTPITTTTTIQPSAQTVDNSYPKATPTIDIMDIEMELEPIEVDGSSIEDVEMEDGTQIEYTVTSQVQLIAGPDQRVTYSRMNPYDLGNNCAFFTMSKLMNMDLQSFLTMIDEMQELNSGLSSAHVKAILQRIPRETYFEEVAFGDTLQDISDRMMNPDQLGVCYLRDDNSGHCVVYRNGKFYDYQESDAPIGEVDDGGEDIASMIQPRVVVGGRTTGFVFAIGEE</sequence>
<feature type="signal peptide" evidence="1">
    <location>
        <begin position="1"/>
        <end position="16"/>
    </location>
</feature>
<dbReference type="RefSeq" id="XP_056762080.1">
    <property type="nucleotide sequence ID" value="XM_056913231.1"/>
</dbReference>
<dbReference type="AlphaFoldDB" id="A0AAD6FZI3"/>
<evidence type="ECO:0000313" key="2">
    <source>
        <dbReference type="EMBL" id="KAJ5438851.1"/>
    </source>
</evidence>
<protein>
    <submittedName>
        <fullName evidence="2">Uncharacterized protein</fullName>
    </submittedName>
</protein>
<dbReference type="EMBL" id="JAPVEA010000008">
    <property type="protein sequence ID" value="KAJ5438851.1"/>
    <property type="molecule type" value="Genomic_DNA"/>
</dbReference>
<evidence type="ECO:0000313" key="3">
    <source>
        <dbReference type="Proteomes" id="UP001213681"/>
    </source>
</evidence>
<gene>
    <name evidence="2" type="ORF">N7458_009849</name>
</gene>
<reference evidence="2" key="2">
    <citation type="journal article" date="2023" name="IMA Fungus">
        <title>Comparative genomic study of the Penicillium genus elucidates a diverse pangenome and 15 lateral gene transfer events.</title>
        <authorList>
            <person name="Petersen C."/>
            <person name="Sorensen T."/>
            <person name="Nielsen M.R."/>
            <person name="Sondergaard T.E."/>
            <person name="Sorensen J.L."/>
            <person name="Fitzpatrick D.A."/>
            <person name="Frisvad J.C."/>
            <person name="Nielsen K.L."/>
        </authorList>
    </citation>
    <scope>NUCLEOTIDE SEQUENCE</scope>
    <source>
        <strain evidence="2">IBT 16125</strain>
    </source>
</reference>
<reference evidence="2" key="1">
    <citation type="submission" date="2022-12" db="EMBL/GenBank/DDBJ databases">
        <authorList>
            <person name="Petersen C."/>
        </authorList>
    </citation>
    <scope>NUCLEOTIDE SEQUENCE</scope>
    <source>
        <strain evidence="2">IBT 16125</strain>
    </source>
</reference>
<organism evidence="2 3">
    <name type="scientific">Penicillium daleae</name>
    <dbReference type="NCBI Taxonomy" id="63821"/>
    <lineage>
        <taxon>Eukaryota</taxon>
        <taxon>Fungi</taxon>
        <taxon>Dikarya</taxon>
        <taxon>Ascomycota</taxon>
        <taxon>Pezizomycotina</taxon>
        <taxon>Eurotiomycetes</taxon>
        <taxon>Eurotiomycetidae</taxon>
        <taxon>Eurotiales</taxon>
        <taxon>Aspergillaceae</taxon>
        <taxon>Penicillium</taxon>
    </lineage>
</organism>
<name>A0AAD6FZI3_9EURO</name>
<feature type="chain" id="PRO_5041941735" evidence="1">
    <location>
        <begin position="17"/>
        <end position="307"/>
    </location>
</feature>
<dbReference type="Proteomes" id="UP001213681">
    <property type="component" value="Unassembled WGS sequence"/>
</dbReference>
<dbReference type="GeneID" id="81603474"/>